<evidence type="ECO:0000256" key="4">
    <source>
        <dbReference type="ARBA" id="ARBA00006702"/>
    </source>
</evidence>
<evidence type="ECO:0000256" key="14">
    <source>
        <dbReference type="RuleBase" id="RU003465"/>
    </source>
</evidence>
<evidence type="ECO:0000256" key="8">
    <source>
        <dbReference type="ARBA" id="ARBA00022842"/>
    </source>
</evidence>
<dbReference type="GO" id="GO:0016020">
    <property type="term" value="C:membrane"/>
    <property type="evidence" value="ECO:0007669"/>
    <property type="project" value="UniProtKB-SubCell"/>
</dbReference>
<keyword evidence="6" id="KW-0479">Metal-binding</keyword>
<dbReference type="Pfam" id="PF00481">
    <property type="entry name" value="PP2C"/>
    <property type="match status" value="1"/>
</dbReference>
<evidence type="ECO:0000256" key="9">
    <source>
        <dbReference type="ARBA" id="ARBA00022912"/>
    </source>
</evidence>
<evidence type="ECO:0000256" key="13">
    <source>
        <dbReference type="ARBA" id="ARBA00048336"/>
    </source>
</evidence>
<keyword evidence="8" id="KW-0460">Magnesium</keyword>
<comment type="cofactor">
    <cofactor evidence="2">
        <name>Mg(2+)</name>
        <dbReference type="ChEBI" id="CHEBI:18420"/>
    </cofactor>
</comment>
<dbReference type="EMBL" id="GL984319">
    <property type="protein sequence ID" value="EGR27807.1"/>
    <property type="molecule type" value="Genomic_DNA"/>
</dbReference>
<comment type="subcellular location">
    <subcellularLocation>
        <location evidence="3">Membrane</location>
        <topology evidence="3">Peripheral membrane protein</topology>
    </subcellularLocation>
</comment>
<dbReference type="eggNOG" id="KOG0698">
    <property type="taxonomic scope" value="Eukaryota"/>
</dbReference>
<dbReference type="Gene3D" id="3.60.40.10">
    <property type="entry name" value="PPM-type phosphatase domain"/>
    <property type="match status" value="1"/>
</dbReference>
<proteinExistence type="inferred from homology"/>
<dbReference type="InterPro" id="IPR001932">
    <property type="entry name" value="PPM-type_phosphatase-like_dom"/>
</dbReference>
<evidence type="ECO:0000256" key="7">
    <source>
        <dbReference type="ARBA" id="ARBA00022801"/>
    </source>
</evidence>
<gene>
    <name evidence="16" type="ORF">IMG5_188770</name>
</gene>
<comment type="catalytic activity">
    <reaction evidence="13">
        <text>O-phospho-L-threonyl-[protein] + H2O = L-threonyl-[protein] + phosphate</text>
        <dbReference type="Rhea" id="RHEA:47004"/>
        <dbReference type="Rhea" id="RHEA-COMP:11060"/>
        <dbReference type="Rhea" id="RHEA-COMP:11605"/>
        <dbReference type="ChEBI" id="CHEBI:15377"/>
        <dbReference type="ChEBI" id="CHEBI:30013"/>
        <dbReference type="ChEBI" id="CHEBI:43474"/>
        <dbReference type="ChEBI" id="CHEBI:61977"/>
        <dbReference type="EC" id="3.1.3.16"/>
    </reaction>
</comment>
<dbReference type="PANTHER" id="PTHR13832">
    <property type="entry name" value="PROTEIN PHOSPHATASE 2C"/>
    <property type="match status" value="1"/>
</dbReference>
<keyword evidence="10" id="KW-0472">Membrane</keyword>
<dbReference type="GeneID" id="14903867"/>
<dbReference type="FunFam" id="3.60.40.10:FF:000140">
    <property type="entry name" value="Protein phosphatase 2C"/>
    <property type="match status" value="1"/>
</dbReference>
<feature type="domain" description="PPM-type phosphatase" evidence="15">
    <location>
        <begin position="24"/>
        <end position="304"/>
    </location>
</feature>
<dbReference type="RefSeq" id="XP_004027152.1">
    <property type="nucleotide sequence ID" value="XM_004027103.1"/>
</dbReference>
<comment type="cofactor">
    <cofactor evidence="1">
        <name>Mn(2+)</name>
        <dbReference type="ChEBI" id="CHEBI:29035"/>
    </cofactor>
</comment>
<dbReference type="SUPFAM" id="SSF81606">
    <property type="entry name" value="PP2C-like"/>
    <property type="match status" value="1"/>
</dbReference>
<evidence type="ECO:0000313" key="16">
    <source>
        <dbReference type="EMBL" id="EGR27807.1"/>
    </source>
</evidence>
<dbReference type="InterPro" id="IPR036457">
    <property type="entry name" value="PPM-type-like_dom_sf"/>
</dbReference>
<dbReference type="InterPro" id="IPR000222">
    <property type="entry name" value="PP2C_BS"/>
</dbReference>
<dbReference type="PANTHER" id="PTHR13832:SF803">
    <property type="entry name" value="PROTEIN PHOSPHATASE 1G"/>
    <property type="match status" value="1"/>
</dbReference>
<dbReference type="STRING" id="857967.G0R410"/>
<dbReference type="FunCoup" id="G0R410">
    <property type="interactions" value="613"/>
</dbReference>
<reference evidence="16 17" key="1">
    <citation type="submission" date="2011-07" db="EMBL/GenBank/DDBJ databases">
        <authorList>
            <person name="Coyne R."/>
            <person name="Brami D."/>
            <person name="Johnson J."/>
            <person name="Hostetler J."/>
            <person name="Hannick L."/>
            <person name="Clark T."/>
            <person name="Cassidy-Hanley D."/>
            <person name="Inman J."/>
        </authorList>
    </citation>
    <scope>NUCLEOTIDE SEQUENCE [LARGE SCALE GENOMIC DNA]</scope>
    <source>
        <strain evidence="16 17">G5</strain>
    </source>
</reference>
<evidence type="ECO:0000259" key="15">
    <source>
        <dbReference type="PROSITE" id="PS51746"/>
    </source>
</evidence>
<dbReference type="EC" id="3.1.3.16" evidence="5"/>
<evidence type="ECO:0000256" key="6">
    <source>
        <dbReference type="ARBA" id="ARBA00022723"/>
    </source>
</evidence>
<evidence type="ECO:0000256" key="5">
    <source>
        <dbReference type="ARBA" id="ARBA00013081"/>
    </source>
</evidence>
<keyword evidence="11" id="KW-0464">Manganese</keyword>
<dbReference type="OMA" id="MQGYRMT"/>
<evidence type="ECO:0000256" key="10">
    <source>
        <dbReference type="ARBA" id="ARBA00023136"/>
    </source>
</evidence>
<evidence type="ECO:0000256" key="2">
    <source>
        <dbReference type="ARBA" id="ARBA00001946"/>
    </source>
</evidence>
<evidence type="ECO:0000256" key="3">
    <source>
        <dbReference type="ARBA" id="ARBA00004170"/>
    </source>
</evidence>
<dbReference type="AlphaFoldDB" id="G0R410"/>
<keyword evidence="17" id="KW-1185">Reference proteome</keyword>
<evidence type="ECO:0000256" key="11">
    <source>
        <dbReference type="ARBA" id="ARBA00023211"/>
    </source>
</evidence>
<dbReference type="PROSITE" id="PS01032">
    <property type="entry name" value="PPM_1"/>
    <property type="match status" value="1"/>
</dbReference>
<dbReference type="PROSITE" id="PS51746">
    <property type="entry name" value="PPM_2"/>
    <property type="match status" value="1"/>
</dbReference>
<comment type="catalytic activity">
    <reaction evidence="12">
        <text>O-phospho-L-seryl-[protein] + H2O = L-seryl-[protein] + phosphate</text>
        <dbReference type="Rhea" id="RHEA:20629"/>
        <dbReference type="Rhea" id="RHEA-COMP:9863"/>
        <dbReference type="Rhea" id="RHEA-COMP:11604"/>
        <dbReference type="ChEBI" id="CHEBI:15377"/>
        <dbReference type="ChEBI" id="CHEBI:29999"/>
        <dbReference type="ChEBI" id="CHEBI:43474"/>
        <dbReference type="ChEBI" id="CHEBI:83421"/>
        <dbReference type="EC" id="3.1.3.16"/>
    </reaction>
</comment>
<sequence>MGPYLSQPIREKTTIGDVSNNNLKFALAEMQGWRNSMEDSHIADINIDEETALFGVFDGHGGKEVAQYVEKHFVEELKKNTNFKNKQFDMALKETFLKMDELMLTKQGISELVQFKNPLRQPDREEDVNSIYAGCTANVALIHKKQLIVANAGDSRTVLCNKGQAVEMSIDHKPDQVDEKNRIQKAGGFVTDGRVNGNLNLSRALGDFEYKNASGNTKPEDYIITPCPEVKKRNLTDDDKFMLMGCDGIWECMTNQELMKFCGERIDKGMTLKDILIELLDTILAKDTQNGVGCDNMTCILVQFKN</sequence>
<keyword evidence="9 14" id="KW-0904">Protein phosphatase</keyword>
<comment type="similarity">
    <text evidence="4 14">Belongs to the PP2C family.</text>
</comment>
<evidence type="ECO:0000313" key="17">
    <source>
        <dbReference type="Proteomes" id="UP000008983"/>
    </source>
</evidence>
<organism evidence="16 17">
    <name type="scientific">Ichthyophthirius multifiliis</name>
    <name type="common">White spot disease agent</name>
    <name type="synonym">Ich</name>
    <dbReference type="NCBI Taxonomy" id="5932"/>
    <lineage>
        <taxon>Eukaryota</taxon>
        <taxon>Sar</taxon>
        <taxon>Alveolata</taxon>
        <taxon>Ciliophora</taxon>
        <taxon>Intramacronucleata</taxon>
        <taxon>Oligohymenophorea</taxon>
        <taxon>Hymenostomatida</taxon>
        <taxon>Ophryoglenina</taxon>
        <taxon>Ichthyophthirius</taxon>
    </lineage>
</organism>
<evidence type="ECO:0000256" key="12">
    <source>
        <dbReference type="ARBA" id="ARBA00047761"/>
    </source>
</evidence>
<dbReference type="OrthoDB" id="10264738at2759"/>
<dbReference type="GO" id="GO:0046872">
    <property type="term" value="F:metal ion binding"/>
    <property type="evidence" value="ECO:0007669"/>
    <property type="project" value="UniProtKB-KW"/>
</dbReference>
<protein>
    <recommendedName>
        <fullName evidence="5">protein-serine/threonine phosphatase</fullName>
        <ecNumber evidence="5">3.1.3.16</ecNumber>
    </recommendedName>
</protein>
<dbReference type="InterPro" id="IPR015655">
    <property type="entry name" value="PP2C"/>
</dbReference>
<dbReference type="SMART" id="SM00332">
    <property type="entry name" value="PP2Cc"/>
    <property type="match status" value="1"/>
</dbReference>
<dbReference type="InParanoid" id="G0R410"/>
<keyword evidence="7 14" id="KW-0378">Hydrolase</keyword>
<accession>G0R410</accession>
<evidence type="ECO:0000256" key="1">
    <source>
        <dbReference type="ARBA" id="ARBA00001936"/>
    </source>
</evidence>
<dbReference type="CDD" id="cd00143">
    <property type="entry name" value="PP2Cc"/>
    <property type="match status" value="1"/>
</dbReference>
<dbReference type="Proteomes" id="UP000008983">
    <property type="component" value="Unassembled WGS sequence"/>
</dbReference>
<name>G0R410_ICHMU</name>
<dbReference type="GO" id="GO:0004722">
    <property type="term" value="F:protein serine/threonine phosphatase activity"/>
    <property type="evidence" value="ECO:0007669"/>
    <property type="project" value="UniProtKB-EC"/>
</dbReference>